<gene>
    <name evidence="5" type="ORF">G7K_1231-t1</name>
</gene>
<comment type="caution">
    <text evidence="5">The sequence shown here is derived from an EMBL/GenBank/DDBJ whole genome shotgun (WGS) entry which is preliminary data.</text>
</comment>
<dbReference type="InterPro" id="IPR007133">
    <property type="entry name" value="RNA_pol_II-assoc_Paf1"/>
</dbReference>
<reference evidence="5 6" key="1">
    <citation type="journal article" date="2011" name="J. Gen. Appl. Microbiol.">
        <title>Draft genome sequencing of the enigmatic yeast Saitoella complicata.</title>
        <authorList>
            <person name="Nishida H."/>
            <person name="Hamamoto M."/>
            <person name="Sugiyama J."/>
        </authorList>
    </citation>
    <scope>NUCLEOTIDE SEQUENCE [LARGE SCALE GENOMIC DNA]</scope>
    <source>
        <strain evidence="5 6">NRRL Y-17804</strain>
    </source>
</reference>
<dbReference type="PANTHER" id="PTHR23188:SF12">
    <property type="entry name" value="RNA POLYMERASE II-ASSOCIATED FACTOR 1 HOMOLOG"/>
    <property type="match status" value="1"/>
</dbReference>
<sequence>MSSQKTSARQDFIVRQRYKNTLPPPPFPPKLLDAPLPLKTYLSPFSTSQIIRSLPPNMELDAENGMPLDLSLIEGLFEGDERGLYGSGEKLDEEDALLCVDPDAAHSSANKRAHNENFLRRTEYISTESSRTKHKSSGIRTSQREQNAYEHLSSLADPEAQVAAIERTFEVADTPLEQMTHPLNRTLTALESWPIIPDQILSGQQLLHIRFNEPPLSNTDSVTNSLLRAAASASEDEYFGYYAPNGGDAVRVEEGGEAAYRHVRDYKYELIGDCNNDIIIIPSEGPEKVWAYRKYVGKATLKRSRQLTEAKLGMRRDGVVNGGDPVRINVRWKGVGVGGGATAGEEEALGEDGAQGAGGDEMEEAQSVLAWETSWEYSGAVSFGRSNFLSARDCRDVVVQLAFNNYRWGSGPGDYWHQSVLVDRDIRGSMANLLFNVTEEICLLSRVVPSVLFFMRSRPVSAVHLLAYHRPQTTRTRVQHEGALCPAWEICRTSHLAITKRRSRMSDSYNKFLLASAFIRKYYLMPLFRMDQAKPTRFFGQLVSGSSKPDETGQALLEESTAYDDGTLRGPTRSSTLPVDDVKDAPDHAHQDQRQILCRAWVLQMMNNSYLQLGEVRPEQVALTSWEKPKPRLVQYGAVHRQIADGG</sequence>
<keyword evidence="3" id="KW-0539">Nucleus</keyword>
<reference evidence="5 6" key="2">
    <citation type="journal article" date="2014" name="J. Gen. Appl. Microbiol.">
        <title>The early diverging ascomycetous budding yeast Saitoella complicata has three histone deacetylases belonging to the Clr6, Hos2, and Rpd3 lineages.</title>
        <authorList>
            <person name="Nishida H."/>
            <person name="Matsumoto T."/>
            <person name="Kondo S."/>
            <person name="Hamamoto M."/>
            <person name="Yoshikawa H."/>
        </authorList>
    </citation>
    <scope>NUCLEOTIDE SEQUENCE [LARGE SCALE GENOMIC DNA]</scope>
    <source>
        <strain evidence="5 6">NRRL Y-17804</strain>
    </source>
</reference>
<evidence type="ECO:0000313" key="5">
    <source>
        <dbReference type="EMBL" id="GAO47017.1"/>
    </source>
</evidence>
<dbReference type="STRING" id="698492.A0A0E9NAW6"/>
<evidence type="ECO:0000256" key="1">
    <source>
        <dbReference type="ARBA" id="ARBA00004123"/>
    </source>
</evidence>
<comment type="similarity">
    <text evidence="2">Belongs to the PAF1 family.</text>
</comment>
<comment type="subcellular location">
    <subcellularLocation>
        <location evidence="1">Nucleus</location>
    </subcellularLocation>
</comment>
<dbReference type="Proteomes" id="UP000033140">
    <property type="component" value="Unassembled WGS sequence"/>
</dbReference>
<dbReference type="PANTHER" id="PTHR23188">
    <property type="entry name" value="RNA POLYMERASE II-ASSOCIATED FACTOR 1 HOMOLOG"/>
    <property type="match status" value="1"/>
</dbReference>
<dbReference type="GO" id="GO:0016593">
    <property type="term" value="C:Cdc73/Paf1 complex"/>
    <property type="evidence" value="ECO:0007669"/>
    <property type="project" value="InterPro"/>
</dbReference>
<evidence type="ECO:0000256" key="4">
    <source>
        <dbReference type="SAM" id="MobiDB-lite"/>
    </source>
</evidence>
<feature type="region of interest" description="Disordered" evidence="4">
    <location>
        <begin position="560"/>
        <end position="588"/>
    </location>
</feature>
<organism evidence="5 6">
    <name type="scientific">Saitoella complicata (strain BCRC 22490 / CBS 7301 / JCM 7358 / NBRC 10748 / NRRL Y-17804)</name>
    <dbReference type="NCBI Taxonomy" id="698492"/>
    <lineage>
        <taxon>Eukaryota</taxon>
        <taxon>Fungi</taxon>
        <taxon>Dikarya</taxon>
        <taxon>Ascomycota</taxon>
        <taxon>Taphrinomycotina</taxon>
        <taxon>Taphrinomycotina incertae sedis</taxon>
        <taxon>Saitoella</taxon>
    </lineage>
</organism>
<dbReference type="AlphaFoldDB" id="A0A0E9NAW6"/>
<dbReference type="Pfam" id="PF03985">
    <property type="entry name" value="Paf1"/>
    <property type="match status" value="1"/>
</dbReference>
<name>A0A0E9NAW6_SAICN</name>
<dbReference type="GO" id="GO:0003682">
    <property type="term" value="F:chromatin binding"/>
    <property type="evidence" value="ECO:0007669"/>
    <property type="project" value="TreeGrafter"/>
</dbReference>
<reference evidence="5 6" key="3">
    <citation type="journal article" date="2015" name="Genome Announc.">
        <title>Draft Genome Sequence of the Archiascomycetous Yeast Saitoella complicata.</title>
        <authorList>
            <person name="Yamauchi K."/>
            <person name="Kondo S."/>
            <person name="Hamamoto M."/>
            <person name="Takahashi Y."/>
            <person name="Ogura Y."/>
            <person name="Hayashi T."/>
            <person name="Nishida H."/>
        </authorList>
    </citation>
    <scope>NUCLEOTIDE SEQUENCE [LARGE SCALE GENOMIC DNA]</scope>
    <source>
        <strain evidence="5 6">NRRL Y-17804</strain>
    </source>
</reference>
<protein>
    <submittedName>
        <fullName evidence="5">Uncharacterized protein</fullName>
    </submittedName>
</protein>
<evidence type="ECO:0000256" key="3">
    <source>
        <dbReference type="ARBA" id="ARBA00023242"/>
    </source>
</evidence>
<proteinExistence type="inferred from homology"/>
<accession>A0A0E9NAW6</accession>
<dbReference type="EMBL" id="BACD03000006">
    <property type="protein sequence ID" value="GAO47017.1"/>
    <property type="molecule type" value="Genomic_DNA"/>
</dbReference>
<feature type="region of interest" description="Disordered" evidence="4">
    <location>
        <begin position="1"/>
        <end position="28"/>
    </location>
</feature>
<evidence type="ECO:0000256" key="2">
    <source>
        <dbReference type="ARBA" id="ARBA00007560"/>
    </source>
</evidence>
<keyword evidence="6" id="KW-1185">Reference proteome</keyword>
<dbReference type="GO" id="GO:0000993">
    <property type="term" value="F:RNA polymerase II complex binding"/>
    <property type="evidence" value="ECO:0007669"/>
    <property type="project" value="TreeGrafter"/>
</dbReference>
<evidence type="ECO:0000313" key="6">
    <source>
        <dbReference type="Proteomes" id="UP000033140"/>
    </source>
</evidence>
<dbReference type="GO" id="GO:0006368">
    <property type="term" value="P:transcription elongation by RNA polymerase II"/>
    <property type="evidence" value="ECO:0007669"/>
    <property type="project" value="InterPro"/>
</dbReference>